<reference evidence="1 2" key="1">
    <citation type="submission" date="2015-09" db="EMBL/GenBank/DDBJ databases">
        <title>Sorangium comparison.</title>
        <authorList>
            <person name="Zaburannyi N."/>
            <person name="Bunk B."/>
            <person name="Overmann J."/>
            <person name="Mueller R."/>
        </authorList>
    </citation>
    <scope>NUCLEOTIDE SEQUENCE [LARGE SCALE GENOMIC DNA]</scope>
    <source>
        <strain evidence="1 2">So ce26</strain>
    </source>
</reference>
<sequence>MKLADLSLASLAGTSRRNTFRDLWDRLHRLPGGKRLFSRIIGIMAPYTATIHAHVEVLERGRAEVTMRDRPGLRNHLSSIHAIALVNLAEIAGNIALSYALPDDARFIVAGLSIEYLKKARGDLRAVCECPVPATSERAEYQIPVSVRDATGAEVARAVLRSLVGPKKQA</sequence>
<name>A0A2L0F066_SORCE</name>
<gene>
    <name evidence="1" type="ORF">SOCE26_064270</name>
</gene>
<dbReference type="OrthoDB" id="793353at2"/>
<dbReference type="InterPro" id="IPR027961">
    <property type="entry name" value="DUF4442"/>
</dbReference>
<evidence type="ECO:0000313" key="1">
    <source>
        <dbReference type="EMBL" id="AUX44957.1"/>
    </source>
</evidence>
<dbReference type="Pfam" id="PF14539">
    <property type="entry name" value="DUF4442"/>
    <property type="match status" value="1"/>
</dbReference>
<dbReference type="RefSeq" id="WP_104983409.1">
    <property type="nucleotide sequence ID" value="NZ_CP012673.1"/>
</dbReference>
<protein>
    <recommendedName>
        <fullName evidence="3">DUF4442 domain-containing protein</fullName>
    </recommendedName>
</protein>
<dbReference type="Proteomes" id="UP000238348">
    <property type="component" value="Chromosome"/>
</dbReference>
<dbReference type="SUPFAM" id="SSF54637">
    <property type="entry name" value="Thioesterase/thiol ester dehydrase-isomerase"/>
    <property type="match status" value="1"/>
</dbReference>
<organism evidence="1 2">
    <name type="scientific">Sorangium cellulosum</name>
    <name type="common">Polyangium cellulosum</name>
    <dbReference type="NCBI Taxonomy" id="56"/>
    <lineage>
        <taxon>Bacteria</taxon>
        <taxon>Pseudomonadati</taxon>
        <taxon>Myxococcota</taxon>
        <taxon>Polyangia</taxon>
        <taxon>Polyangiales</taxon>
        <taxon>Polyangiaceae</taxon>
        <taxon>Sorangium</taxon>
    </lineage>
</organism>
<dbReference type="InterPro" id="IPR029069">
    <property type="entry name" value="HotDog_dom_sf"/>
</dbReference>
<evidence type="ECO:0000313" key="2">
    <source>
        <dbReference type="Proteomes" id="UP000238348"/>
    </source>
</evidence>
<dbReference type="EMBL" id="CP012673">
    <property type="protein sequence ID" value="AUX44957.1"/>
    <property type="molecule type" value="Genomic_DNA"/>
</dbReference>
<dbReference type="Gene3D" id="3.10.129.10">
    <property type="entry name" value="Hotdog Thioesterase"/>
    <property type="match status" value="1"/>
</dbReference>
<accession>A0A2L0F066</accession>
<dbReference type="AlphaFoldDB" id="A0A2L0F066"/>
<evidence type="ECO:0008006" key="3">
    <source>
        <dbReference type="Google" id="ProtNLM"/>
    </source>
</evidence>
<proteinExistence type="predicted"/>
<dbReference type="CDD" id="cd03443">
    <property type="entry name" value="PaaI_thioesterase"/>
    <property type="match status" value="1"/>
</dbReference>